<proteinExistence type="predicted"/>
<dbReference type="OrthoDB" id="9791143at2"/>
<keyword evidence="3" id="KW-0804">Transcription</keyword>
<evidence type="ECO:0000256" key="2">
    <source>
        <dbReference type="ARBA" id="ARBA00023125"/>
    </source>
</evidence>
<dbReference type="Proteomes" id="UP000315145">
    <property type="component" value="Unassembled WGS sequence"/>
</dbReference>
<organism evidence="5 8">
    <name type="scientific">Algibacter amylolyticus</name>
    <dbReference type="NCBI Taxonomy" id="1608400"/>
    <lineage>
        <taxon>Bacteria</taxon>
        <taxon>Pseudomonadati</taxon>
        <taxon>Bacteroidota</taxon>
        <taxon>Flavobacteriia</taxon>
        <taxon>Flavobacteriales</taxon>
        <taxon>Flavobacteriaceae</taxon>
        <taxon>Algibacter</taxon>
    </lineage>
</organism>
<dbReference type="InterPro" id="IPR036388">
    <property type="entry name" value="WH-like_DNA-bd_sf"/>
</dbReference>
<dbReference type="EMBL" id="VMBF01000001">
    <property type="protein sequence ID" value="TSJ81907.1"/>
    <property type="molecule type" value="Genomic_DNA"/>
</dbReference>
<keyword evidence="7" id="KW-1185">Reference proteome</keyword>
<sequence length="154" mass="18103">MKVLLFYKCIFIYLHMKQIERRSDCPISLSLDIFGDKWTLLILRDFIFFNNRHFNELVTVEKISTNILADRLNKLLENDIVKKEVDRNNKSSYLYSLTEKGIDLIPIVIEIYKWGANNIDGNNANSEFKNEVNSNFNKVTSEIVDRIKTTHNII</sequence>
<comment type="caution">
    <text evidence="5">The sequence shown here is derived from an EMBL/GenBank/DDBJ whole genome shotgun (WGS) entry which is preliminary data.</text>
</comment>
<keyword evidence="1" id="KW-0805">Transcription regulation</keyword>
<evidence type="ECO:0000256" key="3">
    <source>
        <dbReference type="ARBA" id="ARBA00023163"/>
    </source>
</evidence>
<keyword evidence="2" id="KW-0238">DNA-binding</keyword>
<evidence type="ECO:0000313" key="8">
    <source>
        <dbReference type="Proteomes" id="UP000322315"/>
    </source>
</evidence>
<evidence type="ECO:0000259" key="4">
    <source>
        <dbReference type="PROSITE" id="PS51118"/>
    </source>
</evidence>
<dbReference type="AlphaFoldDB" id="A0A5M7BDW8"/>
<dbReference type="Gene3D" id="1.10.10.10">
    <property type="entry name" value="Winged helix-like DNA-binding domain superfamily/Winged helix DNA-binding domain"/>
    <property type="match status" value="1"/>
</dbReference>
<accession>A0A5M7BDW8</accession>
<dbReference type="GO" id="GO:0003677">
    <property type="term" value="F:DNA binding"/>
    <property type="evidence" value="ECO:0007669"/>
    <property type="project" value="UniProtKB-KW"/>
</dbReference>
<dbReference type="PANTHER" id="PTHR33204">
    <property type="entry name" value="TRANSCRIPTIONAL REGULATOR, MARR FAMILY"/>
    <property type="match status" value="1"/>
</dbReference>
<dbReference type="SUPFAM" id="SSF46785">
    <property type="entry name" value="Winged helix' DNA-binding domain"/>
    <property type="match status" value="1"/>
</dbReference>
<gene>
    <name evidence="5" type="ORF">F2B50_02135</name>
    <name evidence="6" type="ORF">FPF71_02135</name>
</gene>
<evidence type="ECO:0000313" key="7">
    <source>
        <dbReference type="Proteomes" id="UP000315145"/>
    </source>
</evidence>
<reference evidence="6 7" key="2">
    <citation type="submission" date="2019-07" db="EMBL/GenBank/DDBJ databases">
        <title>Algibacter marinivivus sp. nov., isolated from the surface of a marine red alga.</title>
        <authorList>
            <person name="Zhong X."/>
            <person name="Xu W."/>
            <person name="Zhang Y."/>
            <person name="Zhang Q."/>
            <person name="Du Z."/>
        </authorList>
    </citation>
    <scope>NUCLEOTIDE SEQUENCE [LARGE SCALE GENOMIC DNA]</scope>
    <source>
        <strain evidence="6 7">RU-4-M-4</strain>
    </source>
</reference>
<evidence type="ECO:0000313" key="5">
    <source>
        <dbReference type="EMBL" id="KAA5827662.1"/>
    </source>
</evidence>
<protein>
    <submittedName>
        <fullName evidence="5">Helix-turn-helix transcriptional regulator</fullName>
    </submittedName>
</protein>
<dbReference type="Pfam" id="PF01638">
    <property type="entry name" value="HxlR"/>
    <property type="match status" value="1"/>
</dbReference>
<reference evidence="5 8" key="1">
    <citation type="journal article" date="2015" name="Int. J. Syst. Evol. Microbiol.">
        <title>Algibacter amylolyticus sp. nov., isolated from intertidal sediment.</title>
        <authorList>
            <person name="Zhang D.C."/>
            <person name="Wu J."/>
            <person name="Neuner K."/>
            <person name="Yao J."/>
            <person name="Margesin R."/>
        </authorList>
    </citation>
    <scope>NUCLEOTIDE SEQUENCE [LARGE SCALE GENOMIC DNA]</scope>
    <source>
        <strain evidence="5 8">RU-4-M-4</strain>
    </source>
</reference>
<dbReference type="InterPro" id="IPR036390">
    <property type="entry name" value="WH_DNA-bd_sf"/>
</dbReference>
<dbReference type="EMBL" id="VWRS01000001">
    <property type="protein sequence ID" value="KAA5827662.1"/>
    <property type="molecule type" value="Genomic_DNA"/>
</dbReference>
<dbReference type="InterPro" id="IPR002577">
    <property type="entry name" value="HTH_HxlR"/>
</dbReference>
<name>A0A5M7BDW8_9FLAO</name>
<feature type="domain" description="HTH hxlR-type" evidence="4">
    <location>
        <begin position="25"/>
        <end position="123"/>
    </location>
</feature>
<dbReference type="PANTHER" id="PTHR33204:SF18">
    <property type="entry name" value="TRANSCRIPTIONAL REGULATORY PROTEIN"/>
    <property type="match status" value="1"/>
</dbReference>
<evidence type="ECO:0000256" key="1">
    <source>
        <dbReference type="ARBA" id="ARBA00023015"/>
    </source>
</evidence>
<reference evidence="5" key="3">
    <citation type="submission" date="2019-09" db="EMBL/GenBank/DDBJ databases">
        <authorList>
            <person name="Zhang D.-C."/>
        </authorList>
    </citation>
    <scope>NUCLEOTIDE SEQUENCE</scope>
    <source>
        <strain evidence="5">RU-4-M-4</strain>
    </source>
</reference>
<dbReference type="PROSITE" id="PS51118">
    <property type="entry name" value="HTH_HXLR"/>
    <property type="match status" value="1"/>
</dbReference>
<evidence type="ECO:0000313" key="6">
    <source>
        <dbReference type="EMBL" id="TSJ81907.1"/>
    </source>
</evidence>
<dbReference type="Proteomes" id="UP000322315">
    <property type="component" value="Unassembled WGS sequence"/>
</dbReference>